<dbReference type="InterPro" id="IPR036732">
    <property type="entry name" value="AFP_Neu5c_C_sf"/>
</dbReference>
<dbReference type="NCBIfam" id="TIGR03586">
    <property type="entry name" value="PseI"/>
    <property type="match status" value="1"/>
</dbReference>
<dbReference type="InterPro" id="IPR013132">
    <property type="entry name" value="PseI/NeuA/B-like_N"/>
</dbReference>
<feature type="domain" description="AFP-like" evidence="2">
    <location>
        <begin position="287"/>
        <end position="343"/>
    </location>
</feature>
<dbReference type="InterPro" id="IPR051690">
    <property type="entry name" value="PseI-like"/>
</dbReference>
<dbReference type="Pfam" id="PF03102">
    <property type="entry name" value="NeuB"/>
    <property type="match status" value="1"/>
</dbReference>
<proteinExistence type="predicted"/>
<sequence>MLIRNFDTNEKVFIIAELSANHAGSLDTAIETIKAAKKAGADAIKIQTYTPDSLTLNCDKDDFIIKGGLWDKRKFYELYEKARTPYEWHSQIFEAAQDVGILCFSSPFAKEDVEFLKRFDMCAYKIASFEANDENFVRLIAKENKPTIISTGIATEEELFKICEIFKEVKNPNLIFLKCTSAYPAKISDMNLKGIVSLREKFNVEVGLSDHSFGYLAPVMAVALGARVIEKHFILDKNIKSEDSKFSLDFDEFKAMVEAVREAESALGDGNLSLDDKSLKNRAFARSLYASKDIKKGEIFSEENVKSVRPSFGLHPKFYKEILGKSATKNIEFGTALKEEDFK</sequence>
<evidence type="ECO:0000256" key="1">
    <source>
        <dbReference type="NCBIfam" id="TIGR03586"/>
    </source>
</evidence>
<accession>A0AAU7E6U5</accession>
<dbReference type="SUPFAM" id="SSF51269">
    <property type="entry name" value="AFP III-like domain"/>
    <property type="match status" value="1"/>
</dbReference>
<dbReference type="PANTHER" id="PTHR42966">
    <property type="entry name" value="N-ACETYLNEURAMINATE SYNTHASE"/>
    <property type="match status" value="1"/>
</dbReference>
<dbReference type="GO" id="GO:0047444">
    <property type="term" value="F:N-acylneuraminate-9-phosphate synthase activity"/>
    <property type="evidence" value="ECO:0007669"/>
    <property type="project" value="TreeGrafter"/>
</dbReference>
<dbReference type="RefSeq" id="WP_348518867.1">
    <property type="nucleotide sequence ID" value="NZ_CP155620.1"/>
</dbReference>
<keyword evidence="3" id="KW-0808">Transferase</keyword>
<dbReference type="GO" id="GO:0016051">
    <property type="term" value="P:carbohydrate biosynthetic process"/>
    <property type="evidence" value="ECO:0007669"/>
    <property type="project" value="InterPro"/>
</dbReference>
<dbReference type="InterPro" id="IPR013785">
    <property type="entry name" value="Aldolase_TIM"/>
</dbReference>
<protein>
    <recommendedName>
        <fullName evidence="1">Pseudaminic acid synthase</fullName>
        <ecNumber evidence="1">2.5.1.97</ecNumber>
    </recommendedName>
</protein>
<evidence type="ECO:0000313" key="3">
    <source>
        <dbReference type="EMBL" id="XBJ29693.1"/>
    </source>
</evidence>
<dbReference type="EC" id="2.5.1.97" evidence="1"/>
<dbReference type="PANTHER" id="PTHR42966:SF2">
    <property type="entry name" value="PSEUDAMINIC ACID SYNTHASE"/>
    <property type="match status" value="1"/>
</dbReference>
<dbReference type="Pfam" id="PF08666">
    <property type="entry name" value="SAF"/>
    <property type="match status" value="1"/>
</dbReference>
<gene>
    <name evidence="3" type="primary">pseI</name>
    <name evidence="3" type="ORF">AAH949_02335</name>
</gene>
<dbReference type="SMART" id="SM00858">
    <property type="entry name" value="SAF"/>
    <property type="match status" value="1"/>
</dbReference>
<name>A0AAU7E6U5_9BACT</name>
<evidence type="ECO:0000259" key="2">
    <source>
        <dbReference type="PROSITE" id="PS50844"/>
    </source>
</evidence>
<dbReference type="InterPro" id="IPR006190">
    <property type="entry name" value="SAF_AFP_Neu5Ac"/>
</dbReference>
<dbReference type="InterPro" id="IPR020030">
    <property type="entry name" value="Pseudaminic_synth_PseI"/>
</dbReference>
<dbReference type="InterPro" id="IPR013974">
    <property type="entry name" value="SAF"/>
</dbReference>
<dbReference type="CDD" id="cd11615">
    <property type="entry name" value="SAF_NeuB_like"/>
    <property type="match status" value="1"/>
</dbReference>
<dbReference type="InterPro" id="IPR057736">
    <property type="entry name" value="SAF_PseI/NeuA/NeuB"/>
</dbReference>
<organism evidence="3">
    <name type="scientific">Campylobacter sp. CCS1377</name>
    <dbReference type="NCBI Taxonomy" id="3158229"/>
    <lineage>
        <taxon>Bacteria</taxon>
        <taxon>Pseudomonadati</taxon>
        <taxon>Campylobacterota</taxon>
        <taxon>Epsilonproteobacteria</taxon>
        <taxon>Campylobacterales</taxon>
        <taxon>Campylobacteraceae</taxon>
        <taxon>Campylobacter</taxon>
    </lineage>
</organism>
<dbReference type="Gene3D" id="3.90.1210.10">
    <property type="entry name" value="Antifreeze-like/N-acetylneuraminic acid synthase C-terminal domain"/>
    <property type="match status" value="1"/>
</dbReference>
<dbReference type="EMBL" id="CP155620">
    <property type="protein sequence ID" value="XBJ29693.1"/>
    <property type="molecule type" value="Genomic_DNA"/>
</dbReference>
<dbReference type="Gene3D" id="3.20.20.70">
    <property type="entry name" value="Aldolase class I"/>
    <property type="match status" value="1"/>
</dbReference>
<dbReference type="PROSITE" id="PS50844">
    <property type="entry name" value="AFP_LIKE"/>
    <property type="match status" value="1"/>
</dbReference>
<reference evidence="3" key="1">
    <citation type="submission" date="2024-05" db="EMBL/GenBank/DDBJ databases">
        <title>Campylobacter coli isolated from environmental waters in Slovenia.</title>
        <authorList>
            <person name="Zautner A.E."/>
            <person name="Bunk B."/>
            <person name="Riedel T."/>
            <person name="Sproeer C."/>
        </authorList>
    </citation>
    <scope>NUCLEOTIDE SEQUENCE</scope>
    <source>
        <strain evidence="3">CCS1377</strain>
    </source>
</reference>
<dbReference type="SUPFAM" id="SSF51569">
    <property type="entry name" value="Aldolase"/>
    <property type="match status" value="1"/>
</dbReference>
<dbReference type="AlphaFoldDB" id="A0AAU7E6U5"/>